<reference evidence="2" key="1">
    <citation type="submission" date="2018-05" db="EMBL/GenBank/DDBJ databases">
        <authorList>
            <person name="Lanie J.A."/>
            <person name="Ng W.-L."/>
            <person name="Kazmierczak K.M."/>
            <person name="Andrzejewski T.M."/>
            <person name="Davidsen T.M."/>
            <person name="Wayne K.J."/>
            <person name="Tettelin H."/>
            <person name="Glass J.I."/>
            <person name="Rusch D."/>
            <person name="Podicherti R."/>
            <person name="Tsui H.-C.T."/>
            <person name="Winkler M.E."/>
        </authorList>
    </citation>
    <scope>NUCLEOTIDE SEQUENCE</scope>
</reference>
<dbReference type="Gene3D" id="3.90.550.10">
    <property type="entry name" value="Spore Coat Polysaccharide Biosynthesis Protein SpsA, Chain A"/>
    <property type="match status" value="1"/>
</dbReference>
<dbReference type="EMBL" id="UINC01091668">
    <property type="protein sequence ID" value="SVC44615.1"/>
    <property type="molecule type" value="Genomic_DNA"/>
</dbReference>
<gene>
    <name evidence="2" type="ORF">METZ01_LOCUS297469</name>
</gene>
<dbReference type="PANTHER" id="PTHR43777">
    <property type="entry name" value="MOLYBDENUM COFACTOR CYTIDYLYLTRANSFERASE"/>
    <property type="match status" value="1"/>
</dbReference>
<feature type="domain" description="MobA-like NTP transferase" evidence="1">
    <location>
        <begin position="6"/>
        <end position="79"/>
    </location>
</feature>
<evidence type="ECO:0000313" key="2">
    <source>
        <dbReference type="EMBL" id="SVC44615.1"/>
    </source>
</evidence>
<name>A0A382M9B0_9ZZZZ</name>
<dbReference type="SUPFAM" id="SSF53448">
    <property type="entry name" value="Nucleotide-diphospho-sugar transferases"/>
    <property type="match status" value="1"/>
</dbReference>
<proteinExistence type="predicted"/>
<dbReference type="Pfam" id="PF12804">
    <property type="entry name" value="NTP_transf_3"/>
    <property type="match status" value="1"/>
</dbReference>
<protein>
    <recommendedName>
        <fullName evidence="1">MobA-like NTP transferase domain-containing protein</fullName>
    </recommendedName>
</protein>
<evidence type="ECO:0000259" key="1">
    <source>
        <dbReference type="Pfam" id="PF12804"/>
    </source>
</evidence>
<dbReference type="AlphaFoldDB" id="A0A382M9B0"/>
<dbReference type="PANTHER" id="PTHR43777:SF1">
    <property type="entry name" value="MOLYBDENUM COFACTOR CYTIDYLYLTRANSFERASE"/>
    <property type="match status" value="1"/>
</dbReference>
<accession>A0A382M9B0</accession>
<dbReference type="InterPro" id="IPR029044">
    <property type="entry name" value="Nucleotide-diphossugar_trans"/>
</dbReference>
<dbReference type="GO" id="GO:0016779">
    <property type="term" value="F:nucleotidyltransferase activity"/>
    <property type="evidence" value="ECO:0007669"/>
    <property type="project" value="UniProtKB-ARBA"/>
</dbReference>
<dbReference type="InterPro" id="IPR025877">
    <property type="entry name" value="MobA-like_NTP_Trfase"/>
</dbReference>
<sequence length="105" mass="12141">MKKISKKSDGFIIVQADMPEIGKNILNKLYKEIKTNKKEIFVPRKNNKIGNPIGFKLSMINQLKKISGNRGAKFIIKRNRSKIKYIRTKSLGIFKDIDLIKDFNS</sequence>
<organism evidence="2">
    <name type="scientific">marine metagenome</name>
    <dbReference type="NCBI Taxonomy" id="408172"/>
    <lineage>
        <taxon>unclassified sequences</taxon>
        <taxon>metagenomes</taxon>
        <taxon>ecological metagenomes</taxon>
    </lineage>
</organism>